<gene>
    <name evidence="1" type="ORF">DI536_24295</name>
</gene>
<proteinExistence type="predicted"/>
<dbReference type="Proteomes" id="UP000249061">
    <property type="component" value="Unassembled WGS sequence"/>
</dbReference>
<evidence type="ECO:0000313" key="2">
    <source>
        <dbReference type="Proteomes" id="UP000249061"/>
    </source>
</evidence>
<evidence type="ECO:0000313" key="1">
    <source>
        <dbReference type="EMBL" id="PZR08627.1"/>
    </source>
</evidence>
<sequence length="283" mass="30303">MRVAAVVFLLAGLIIAALVSSYLLERVETPRAVPEPPVALVTPAPPPRIEAPQRTAATPDAAVAMISDAGRTPAKEFPSADPVNVPFYVGPGQASLQSACQDAVERCALKFPPWFASTLTTELELERRGAGSRIARAHPQKNGPPAFLQCVAETLTDADLPSVPLENDQLMVRCAPRTSKTKTLFPSSAKFRDELERCLPKFPEGEATVKFSIVNDDGVIKTSAFTFSGLDDLDAYARKCLELGLETRVVASPGELPDALPNVTLSVSDGGKKTSNSFSFRPR</sequence>
<dbReference type="AlphaFoldDB" id="A0A2W5T3M1"/>
<name>A0A2W5T3M1_9BACT</name>
<organism evidence="1 2">
    <name type="scientific">Archangium gephyra</name>
    <dbReference type="NCBI Taxonomy" id="48"/>
    <lineage>
        <taxon>Bacteria</taxon>
        <taxon>Pseudomonadati</taxon>
        <taxon>Myxococcota</taxon>
        <taxon>Myxococcia</taxon>
        <taxon>Myxococcales</taxon>
        <taxon>Cystobacterineae</taxon>
        <taxon>Archangiaceae</taxon>
        <taxon>Archangium</taxon>
    </lineage>
</organism>
<comment type="caution">
    <text evidence="1">The sequence shown here is derived from an EMBL/GenBank/DDBJ whole genome shotgun (WGS) entry which is preliminary data.</text>
</comment>
<accession>A0A2W5T3M1</accession>
<reference evidence="1 2" key="1">
    <citation type="submission" date="2017-08" db="EMBL/GenBank/DDBJ databases">
        <title>Infants hospitalized years apart are colonized by the same room-sourced microbial strains.</title>
        <authorList>
            <person name="Brooks B."/>
            <person name="Olm M.R."/>
            <person name="Firek B.A."/>
            <person name="Baker R."/>
            <person name="Thomas B.C."/>
            <person name="Morowitz M.J."/>
            <person name="Banfield J.F."/>
        </authorList>
    </citation>
    <scope>NUCLEOTIDE SEQUENCE [LARGE SCALE GENOMIC DNA]</scope>
    <source>
        <strain evidence="1">S2_003_000_R2_14</strain>
    </source>
</reference>
<protein>
    <submittedName>
        <fullName evidence="1">Uncharacterized protein</fullName>
    </submittedName>
</protein>
<dbReference type="EMBL" id="QFQP01000024">
    <property type="protein sequence ID" value="PZR08627.1"/>
    <property type="molecule type" value="Genomic_DNA"/>
</dbReference>